<feature type="region of interest" description="Disordered" evidence="1">
    <location>
        <begin position="19"/>
        <end position="40"/>
    </location>
</feature>
<dbReference type="Ensembl" id="ENSGAGT00000014241.1">
    <property type="protein sequence ID" value="ENSGAGP00000012445.1"/>
    <property type="gene ID" value="ENSGAGG00000009548.1"/>
</dbReference>
<reference evidence="2" key="3">
    <citation type="submission" date="2025-09" db="UniProtKB">
        <authorList>
            <consortium name="Ensembl"/>
        </authorList>
    </citation>
    <scope>IDENTIFICATION</scope>
</reference>
<feature type="compositionally biased region" description="Basic and acidic residues" evidence="1">
    <location>
        <begin position="19"/>
        <end position="32"/>
    </location>
</feature>
<keyword evidence="3" id="KW-1185">Reference proteome</keyword>
<organism evidence="2 3">
    <name type="scientific">Gopherus agassizii</name>
    <name type="common">Agassiz's desert tortoise</name>
    <dbReference type="NCBI Taxonomy" id="38772"/>
    <lineage>
        <taxon>Eukaryota</taxon>
        <taxon>Metazoa</taxon>
        <taxon>Chordata</taxon>
        <taxon>Craniata</taxon>
        <taxon>Vertebrata</taxon>
        <taxon>Euteleostomi</taxon>
        <taxon>Archelosauria</taxon>
        <taxon>Testudinata</taxon>
        <taxon>Testudines</taxon>
        <taxon>Cryptodira</taxon>
        <taxon>Durocryptodira</taxon>
        <taxon>Testudinoidea</taxon>
        <taxon>Testudinidae</taxon>
        <taxon>Gopherus</taxon>
    </lineage>
</organism>
<protein>
    <submittedName>
        <fullName evidence="2">Uncharacterized protein</fullName>
    </submittedName>
</protein>
<evidence type="ECO:0000313" key="2">
    <source>
        <dbReference type="Ensembl" id="ENSGAGP00000012445.1"/>
    </source>
</evidence>
<sequence>MKTSKLSYQLGPGTCAPGEIHRSNLRESKQKESTLCNSNPGNKSTFLFTQRECKISFPLTSSSHQFPVLKGTMCEKSRTRSNVKKGYTCKG</sequence>
<evidence type="ECO:0000313" key="3">
    <source>
        <dbReference type="Proteomes" id="UP000291020"/>
    </source>
</evidence>
<dbReference type="Proteomes" id="UP000291020">
    <property type="component" value="Unassembled WGS sequence"/>
</dbReference>
<name>A0A452HCD7_9SAUR</name>
<reference evidence="2" key="2">
    <citation type="submission" date="2025-08" db="UniProtKB">
        <authorList>
            <consortium name="Ensembl"/>
        </authorList>
    </citation>
    <scope>IDENTIFICATION</scope>
</reference>
<proteinExistence type="predicted"/>
<dbReference type="AlphaFoldDB" id="A0A452HCD7"/>
<reference evidence="3" key="1">
    <citation type="journal article" date="2017" name="PLoS ONE">
        <title>The Agassiz's desert tortoise genome provides a resource for the conservation of a threatened species.</title>
        <authorList>
            <person name="Tollis M."/>
            <person name="DeNardo D.F."/>
            <person name="Cornelius J.A."/>
            <person name="Dolby G.A."/>
            <person name="Edwards T."/>
            <person name="Henen B.T."/>
            <person name="Karl A.E."/>
            <person name="Murphy R.W."/>
            <person name="Kusumi K."/>
        </authorList>
    </citation>
    <scope>NUCLEOTIDE SEQUENCE [LARGE SCALE GENOMIC DNA]</scope>
</reference>
<evidence type="ECO:0000256" key="1">
    <source>
        <dbReference type="SAM" id="MobiDB-lite"/>
    </source>
</evidence>
<accession>A0A452HCD7</accession>